<dbReference type="OrthoDB" id="9786100at2"/>
<dbReference type="EMBL" id="CP002631">
    <property type="protein sequence ID" value="AEB14240.1"/>
    <property type="molecule type" value="Genomic_DNA"/>
</dbReference>
<dbReference type="GO" id="GO:0009100">
    <property type="term" value="P:glycoprotein metabolic process"/>
    <property type="evidence" value="ECO:0007669"/>
    <property type="project" value="UniProtKB-ARBA"/>
</dbReference>
<dbReference type="KEGG" id="tsu:Tresu_1333"/>
<dbReference type="InterPro" id="IPR052942">
    <property type="entry name" value="LPS_cholinephosphotransferase"/>
</dbReference>
<accession>F2NRF2</accession>
<dbReference type="AlphaFoldDB" id="F2NRF2"/>
<name>F2NRF2_TRES6</name>
<feature type="domain" description="LicD/FKTN/FKRP nucleotidyltransferase" evidence="1">
    <location>
        <begin position="22"/>
        <end position="241"/>
    </location>
</feature>
<dbReference type="PANTHER" id="PTHR43404">
    <property type="entry name" value="LIPOPOLYSACCHARIDE CHOLINEPHOSPHOTRANSFERASE LICD"/>
    <property type="match status" value="1"/>
</dbReference>
<gene>
    <name evidence="2" type="ordered locus">Tresu_0550</name>
    <name evidence="3" type="ordered locus">Tresu_1333</name>
</gene>
<dbReference type="EMBL" id="CP002631">
    <property type="protein sequence ID" value="AEB13494.1"/>
    <property type="molecule type" value="Genomic_DNA"/>
</dbReference>
<dbReference type="HOGENOM" id="CLU_075543_0_0_12"/>
<dbReference type="STRING" id="869209.Tresu_0550"/>
<evidence type="ECO:0000313" key="2">
    <source>
        <dbReference type="EMBL" id="AEB13494.1"/>
    </source>
</evidence>
<dbReference type="GeneID" id="302999858"/>
<reference evidence="4" key="2">
    <citation type="submission" date="2011-04" db="EMBL/GenBank/DDBJ databases">
        <title>The complete genome of chromosome of Treponema succinifaciens DSM 2489.</title>
        <authorList>
            <person name="Lucas S."/>
            <person name="Copeland A."/>
            <person name="Lapidus A."/>
            <person name="Bruce D."/>
            <person name="Goodwin L."/>
            <person name="Pitluck S."/>
            <person name="Peters L."/>
            <person name="Kyrpides N."/>
            <person name="Mavromatis K."/>
            <person name="Ivanova N."/>
            <person name="Ovchinnikova G."/>
            <person name="Teshima H."/>
            <person name="Detter J.C."/>
            <person name="Tapia R."/>
            <person name="Han C."/>
            <person name="Land M."/>
            <person name="Hauser L."/>
            <person name="Markowitz V."/>
            <person name="Cheng J.-F."/>
            <person name="Hugenholtz P."/>
            <person name="Woyke T."/>
            <person name="Wu D."/>
            <person name="Gronow S."/>
            <person name="Wellnitz S."/>
            <person name="Brambilla E."/>
            <person name="Klenk H.-P."/>
            <person name="Eisen J.A."/>
        </authorList>
    </citation>
    <scope>NUCLEOTIDE SEQUENCE [LARGE SCALE GENOMIC DNA]</scope>
    <source>
        <strain evidence="4">ATCC 33096 / DSM 2489 / 6091</strain>
    </source>
</reference>
<evidence type="ECO:0000259" key="1">
    <source>
        <dbReference type="Pfam" id="PF04991"/>
    </source>
</evidence>
<evidence type="ECO:0000313" key="3">
    <source>
        <dbReference type="EMBL" id="AEB14240.1"/>
    </source>
</evidence>
<keyword evidence="4" id="KW-1185">Reference proteome</keyword>
<dbReference type="Pfam" id="PF04991">
    <property type="entry name" value="LicD"/>
    <property type="match status" value="1"/>
</dbReference>
<reference evidence="2 4" key="1">
    <citation type="journal article" date="2011" name="Stand. Genomic Sci.">
        <title>Complete genome sequence of Treponema succinifaciens type strain (6091).</title>
        <authorList>
            <person name="Han C."/>
            <person name="Gronow S."/>
            <person name="Teshima H."/>
            <person name="Lapidus A."/>
            <person name="Nolan M."/>
            <person name="Lucas S."/>
            <person name="Hammon N."/>
            <person name="Deshpande S."/>
            <person name="Cheng J.F."/>
            <person name="Zeytun A."/>
            <person name="Tapia R."/>
            <person name="Goodwin L."/>
            <person name="Pitluck S."/>
            <person name="Liolios K."/>
            <person name="Pagani I."/>
            <person name="Ivanova N."/>
            <person name="Mavromatis K."/>
            <person name="Mikhailova N."/>
            <person name="Huntemann M."/>
            <person name="Pati A."/>
            <person name="Chen A."/>
            <person name="Palaniappan K."/>
            <person name="Land M."/>
            <person name="Hauser L."/>
            <person name="Brambilla E.M."/>
            <person name="Rohde M."/>
            <person name="Goker M."/>
            <person name="Woyke T."/>
            <person name="Bristow J."/>
            <person name="Eisen J.A."/>
            <person name="Markowitz V."/>
            <person name="Hugenholtz P."/>
            <person name="Kyrpides N.C."/>
            <person name="Klenk H.P."/>
            <person name="Detter J.C."/>
        </authorList>
    </citation>
    <scope>NUCLEOTIDE SEQUENCE [LARGE SCALE GENOMIC DNA]</scope>
    <source>
        <strain evidence="4">ATCC 33096 / DSM 2489 / 6091</strain>
        <strain evidence="2">DSM 2489</strain>
    </source>
</reference>
<sequence>MEDLKNVWNVELDILKKFDSFCKKHGLSYFADSGTLLGAVRHKGFIPWDDDLDFVMFRKDYDKFIKLAKKEFKYPYFIQTGYNDAGYVGGLCHIRNSETSAMLKRNWPHTKYNQGIFIDVFPLDGVIENRVFKKTQDFLKKFLFSILWNKYYPKTWKMDFWKRVFLIPLTFFPQKMLFSLYETVCKIGNILPHSKVCEISYFGTNAERKISDYEKTVFLEFEDTKVPVPERFHEILVSMYGSDYMTPKKVSSDHGETFFDVGNSYKKYLSGELALPETFIKQ</sequence>
<proteinExistence type="predicted"/>
<dbReference type="PANTHER" id="PTHR43404:SF2">
    <property type="entry name" value="LIPOPOLYSACCHARIDE CHOLINEPHOSPHOTRANSFERASE LICD"/>
    <property type="match status" value="1"/>
</dbReference>
<dbReference type="InterPro" id="IPR007074">
    <property type="entry name" value="LicD/FKTN/FKRP_NTP_transf"/>
</dbReference>
<evidence type="ECO:0000313" key="4">
    <source>
        <dbReference type="Proteomes" id="UP000006852"/>
    </source>
</evidence>
<dbReference type="KEGG" id="tsu:Tresu_0550"/>
<dbReference type="Proteomes" id="UP000006852">
    <property type="component" value="Chromosome"/>
</dbReference>
<protein>
    <submittedName>
        <fullName evidence="2">LicD family protein</fullName>
    </submittedName>
</protein>
<dbReference type="eggNOG" id="COG3475">
    <property type="taxonomic scope" value="Bacteria"/>
</dbReference>
<dbReference type="RefSeq" id="WP_013700801.1">
    <property type="nucleotide sequence ID" value="NC_015385.1"/>
</dbReference>
<organism evidence="2 4">
    <name type="scientific">Treponema succinifaciens (strain ATCC 33096 / DSM 2489 / 6091)</name>
    <dbReference type="NCBI Taxonomy" id="869209"/>
    <lineage>
        <taxon>Bacteria</taxon>
        <taxon>Pseudomonadati</taxon>
        <taxon>Spirochaetota</taxon>
        <taxon>Spirochaetia</taxon>
        <taxon>Spirochaetales</taxon>
        <taxon>Treponemataceae</taxon>
        <taxon>Treponema</taxon>
    </lineage>
</organism>